<dbReference type="InterPro" id="IPR000587">
    <property type="entry name" value="Creatinase_N"/>
</dbReference>
<dbReference type="InterPro" id="IPR029149">
    <property type="entry name" value="Creatin/AminoP/Spt16_N"/>
</dbReference>
<dbReference type="FunFam" id="3.90.230.10:FF:000007">
    <property type="entry name" value="Xaa-Pro aminopeptidase P"/>
    <property type="match status" value="1"/>
</dbReference>
<dbReference type="AlphaFoldDB" id="A0A9N9R682"/>
<dbReference type="FunFam" id="3.40.350.10:FF:000003">
    <property type="entry name" value="Xaa-pro aminopeptidase P"/>
    <property type="match status" value="1"/>
</dbReference>
<comment type="similarity">
    <text evidence="2">Belongs to the peptidase M24B family.</text>
</comment>
<dbReference type="GO" id="GO:0070006">
    <property type="term" value="F:metalloaminopeptidase activity"/>
    <property type="evidence" value="ECO:0007669"/>
    <property type="project" value="InterPro"/>
</dbReference>
<dbReference type="CDD" id="cd01085">
    <property type="entry name" value="APP"/>
    <property type="match status" value="1"/>
</dbReference>
<evidence type="ECO:0000256" key="4">
    <source>
        <dbReference type="ARBA" id="ARBA00022801"/>
    </source>
</evidence>
<keyword evidence="5" id="KW-0464">Manganese</keyword>
<dbReference type="PANTHER" id="PTHR43763:SF20">
    <property type="entry name" value="XAA-PRO AMINOPEPTIDASE APEPP"/>
    <property type="match status" value="1"/>
</dbReference>
<evidence type="ECO:0000256" key="2">
    <source>
        <dbReference type="ARBA" id="ARBA00008766"/>
    </source>
</evidence>
<keyword evidence="3" id="KW-0479">Metal-binding</keyword>
<keyword evidence="10" id="KW-1185">Reference proteome</keyword>
<dbReference type="SUPFAM" id="SSF55920">
    <property type="entry name" value="Creatinase/aminopeptidase"/>
    <property type="match status" value="1"/>
</dbReference>
<organism evidence="9 10">
    <name type="scientific">Diatraea saccharalis</name>
    <name type="common">sugarcane borer</name>
    <dbReference type="NCBI Taxonomy" id="40085"/>
    <lineage>
        <taxon>Eukaryota</taxon>
        <taxon>Metazoa</taxon>
        <taxon>Ecdysozoa</taxon>
        <taxon>Arthropoda</taxon>
        <taxon>Hexapoda</taxon>
        <taxon>Insecta</taxon>
        <taxon>Pterygota</taxon>
        <taxon>Neoptera</taxon>
        <taxon>Endopterygota</taxon>
        <taxon>Lepidoptera</taxon>
        <taxon>Glossata</taxon>
        <taxon>Ditrysia</taxon>
        <taxon>Pyraloidea</taxon>
        <taxon>Crambidae</taxon>
        <taxon>Crambinae</taxon>
        <taxon>Diatraea</taxon>
    </lineage>
</organism>
<evidence type="ECO:0000256" key="1">
    <source>
        <dbReference type="ARBA" id="ARBA00001936"/>
    </source>
</evidence>
<dbReference type="InterPro" id="IPR000994">
    <property type="entry name" value="Pept_M24"/>
</dbReference>
<dbReference type="Pfam" id="PF16188">
    <property type="entry name" value="Peptidase_M24_C"/>
    <property type="match status" value="1"/>
</dbReference>
<evidence type="ECO:0000259" key="7">
    <source>
        <dbReference type="Pfam" id="PF01321"/>
    </source>
</evidence>
<comment type="cofactor">
    <cofactor evidence="1">
        <name>Mn(2+)</name>
        <dbReference type="ChEBI" id="CHEBI:29035"/>
    </cofactor>
</comment>
<feature type="domain" description="Peptidase M24 C-terminal" evidence="8">
    <location>
        <begin position="607"/>
        <end position="670"/>
    </location>
</feature>
<dbReference type="PANTHER" id="PTHR43763">
    <property type="entry name" value="XAA-PRO AMINOPEPTIDASE 1"/>
    <property type="match status" value="1"/>
</dbReference>
<dbReference type="Pfam" id="PF01321">
    <property type="entry name" value="Creatinase_N"/>
    <property type="match status" value="1"/>
</dbReference>
<feature type="domain" description="Creatinase N-terminal" evidence="7">
    <location>
        <begin position="44"/>
        <end position="186"/>
    </location>
</feature>
<evidence type="ECO:0000313" key="9">
    <source>
        <dbReference type="EMBL" id="CAG9790450.1"/>
    </source>
</evidence>
<dbReference type="Gene3D" id="3.90.230.10">
    <property type="entry name" value="Creatinase/methionine aminopeptidase superfamily"/>
    <property type="match status" value="1"/>
</dbReference>
<proteinExistence type="inferred from homology"/>
<dbReference type="InterPro" id="IPR032416">
    <property type="entry name" value="Peptidase_M24_C"/>
</dbReference>
<evidence type="ECO:0000313" key="10">
    <source>
        <dbReference type="Proteomes" id="UP001153714"/>
    </source>
</evidence>
<dbReference type="OrthoDB" id="9995434at2759"/>
<sequence>MFIGKSVGKLLKICIVNAVNGRGAASKTSIGISDRREMSLQKLTALRTLMASQPTALAAYIVPTADAHNSEYIAPVDARREWLSGFTGSAGTAVVTATAALVWTDGRYYTQFEKETDPVIWTLMKQSLPDTPTMEKWLTSNLTEGATVGVDPFVMSRETWSPLQTALTKANMQLVAVPKNLVDEARIQLNDPSPDRPHNPIIPLPLKYTGKPAGEKIKELRGKMAEKNVAALVVTALDEIAYTLNLRGSDIEYNPVFFSYLVITTNSVVLFWGDGKLPSDAVQQLADEGVQLEGRGYDEIVTYLQQLALAEAGDGNRSLWLSSDASEAIHTAAAGSDVMEKPLNLVSEVSPVALMKLIKNDVELQGFRECHIRDGIAVVRFFKWLHDEVDSGATITEVEAAEKLLEFRKEEADFVGPSFETIAGAGANGAIIHYTASKDGPQTPIRAGEMFLLDSGGQYKDGTTDITRTRHMSSSPTPEQRDAFTRVLKGQMMIGSALFPQGVKGNVLDSFARKSLWDVGYDYAHGTGHGVGHFLNVHEGPSGVSWRPYPHDPGLKPGQVLSNEPGYYKVGEYGIRHEDLVVTVAVSKDSDHPRAKHLLGDMDGRGVLGFETITLVPNQRECIDFNLLDDSELSYLNSYHKRVLDTLGPILKSRNLVDDLEWLEKECKPIYRE</sequence>
<dbReference type="GO" id="GO:0005737">
    <property type="term" value="C:cytoplasm"/>
    <property type="evidence" value="ECO:0007669"/>
    <property type="project" value="UniProtKB-ARBA"/>
</dbReference>
<feature type="domain" description="Peptidase M24" evidence="6">
    <location>
        <begin position="367"/>
        <end position="582"/>
    </location>
</feature>
<reference evidence="9" key="1">
    <citation type="submission" date="2021-12" db="EMBL/GenBank/DDBJ databases">
        <authorList>
            <person name="King R."/>
        </authorList>
    </citation>
    <scope>NUCLEOTIDE SEQUENCE</scope>
</reference>
<dbReference type="InterPro" id="IPR033740">
    <property type="entry name" value="Pept_M24B"/>
</dbReference>
<evidence type="ECO:0000256" key="5">
    <source>
        <dbReference type="ARBA" id="ARBA00023211"/>
    </source>
</evidence>
<dbReference type="Proteomes" id="UP001153714">
    <property type="component" value="Chromosome 22"/>
</dbReference>
<gene>
    <name evidence="9" type="ORF">DIATSA_LOCUS8117</name>
</gene>
<dbReference type="InterPro" id="IPR036005">
    <property type="entry name" value="Creatinase/aminopeptidase-like"/>
</dbReference>
<evidence type="ECO:0000259" key="8">
    <source>
        <dbReference type="Pfam" id="PF16188"/>
    </source>
</evidence>
<dbReference type="Pfam" id="PF00557">
    <property type="entry name" value="Peptidase_M24"/>
    <property type="match status" value="1"/>
</dbReference>
<accession>A0A9N9R682</accession>
<evidence type="ECO:0000259" key="6">
    <source>
        <dbReference type="Pfam" id="PF00557"/>
    </source>
</evidence>
<dbReference type="Pfam" id="PF16189">
    <property type="entry name" value="Creatinase_N_2"/>
    <property type="match status" value="1"/>
</dbReference>
<reference evidence="9" key="2">
    <citation type="submission" date="2022-10" db="EMBL/GenBank/DDBJ databases">
        <authorList>
            <consortium name="ENA_rothamsted_submissions"/>
            <consortium name="culmorum"/>
            <person name="King R."/>
        </authorList>
    </citation>
    <scope>NUCLEOTIDE SEQUENCE</scope>
</reference>
<name>A0A9N9R682_9NEOP</name>
<dbReference type="Gene3D" id="3.40.350.10">
    <property type="entry name" value="Creatinase/prolidase N-terminal domain"/>
    <property type="match status" value="2"/>
</dbReference>
<protein>
    <submittedName>
        <fullName evidence="9">Uncharacterized protein</fullName>
    </submittedName>
</protein>
<keyword evidence="4" id="KW-0378">Hydrolase</keyword>
<dbReference type="GO" id="GO:0046872">
    <property type="term" value="F:metal ion binding"/>
    <property type="evidence" value="ECO:0007669"/>
    <property type="project" value="UniProtKB-KW"/>
</dbReference>
<dbReference type="InterPro" id="IPR050422">
    <property type="entry name" value="X-Pro_aminopeptidase_P"/>
</dbReference>
<evidence type="ECO:0000256" key="3">
    <source>
        <dbReference type="ARBA" id="ARBA00022723"/>
    </source>
</evidence>
<dbReference type="SUPFAM" id="SSF53092">
    <property type="entry name" value="Creatinase/prolidase N-terminal domain"/>
    <property type="match status" value="1"/>
</dbReference>
<dbReference type="EMBL" id="OU893353">
    <property type="protein sequence ID" value="CAG9790450.1"/>
    <property type="molecule type" value="Genomic_DNA"/>
</dbReference>